<gene>
    <name evidence="1" type="ORF">SAMN04487861_10535</name>
</gene>
<dbReference type="Proteomes" id="UP000183639">
    <property type="component" value="Unassembled WGS sequence"/>
</dbReference>
<proteinExistence type="predicted"/>
<reference evidence="1 2" key="1">
    <citation type="submission" date="2016-10" db="EMBL/GenBank/DDBJ databases">
        <authorList>
            <person name="de Groot N.N."/>
        </authorList>
    </citation>
    <scope>NUCLEOTIDE SEQUENCE [LARGE SCALE GENOMIC DNA]</scope>
    <source>
        <strain evidence="1 2">Z108</strain>
    </source>
</reference>
<dbReference type="Gene3D" id="2.160.20.80">
    <property type="entry name" value="E3 ubiquitin-protein ligase SopA"/>
    <property type="match status" value="1"/>
</dbReference>
<dbReference type="EMBL" id="FOQK01000005">
    <property type="protein sequence ID" value="SFH80472.1"/>
    <property type="molecule type" value="Genomic_DNA"/>
</dbReference>
<evidence type="ECO:0000313" key="1">
    <source>
        <dbReference type="EMBL" id="SFH80472.1"/>
    </source>
</evidence>
<protein>
    <submittedName>
        <fullName evidence="1">Pentapeptide repeat-containing protein</fullName>
    </submittedName>
</protein>
<dbReference type="Pfam" id="PF00805">
    <property type="entry name" value="Pentapeptide"/>
    <property type="match status" value="1"/>
</dbReference>
<dbReference type="RefSeq" id="WP_075442485.1">
    <property type="nucleotide sequence ID" value="NZ_FOQK01000005.1"/>
</dbReference>
<dbReference type="AlphaFoldDB" id="A0A1I3D183"/>
<dbReference type="InterPro" id="IPR001646">
    <property type="entry name" value="5peptide_repeat"/>
</dbReference>
<evidence type="ECO:0000313" key="2">
    <source>
        <dbReference type="Proteomes" id="UP000183639"/>
    </source>
</evidence>
<name>A0A1I3D183_SELRU</name>
<organism evidence="1 2">
    <name type="scientific">Selenomonas ruminantium</name>
    <dbReference type="NCBI Taxonomy" id="971"/>
    <lineage>
        <taxon>Bacteria</taxon>
        <taxon>Bacillati</taxon>
        <taxon>Bacillota</taxon>
        <taxon>Negativicutes</taxon>
        <taxon>Selenomonadales</taxon>
        <taxon>Selenomonadaceae</taxon>
        <taxon>Selenomonas</taxon>
    </lineage>
</organism>
<sequence>MIQTLAVYKEKRFPIVEEDFLRGSLADWDNRFAEISRFLQGRLREAVAGAAQVQDEEMVACANISISLPLTSIHTGKPMLLVDFYDEAWFYGRPFYRYRIPADLFFSRWRTFTCQAEDEAYYQRRTLRKTMIRTLYAATLERLAFLLACRMKSWLADIDWEELLKGLVIKVPFYLSLGMYYDAQKPIYAVLPTVDLVATEEKDLSLHHFDRKIYRQHVLERKDLQLSRFTACLFEPATLRELDLRDAVFQDCRFHHVDFSSVKLAGSIWRNCTFADCTFTQVTASSADEDEIYAQPLWENCLFQGVHMQQCDWRGCVLMDCVNDGVKFSDCQLADSGWLSFGR</sequence>
<dbReference type="SUPFAM" id="SSF141571">
    <property type="entry name" value="Pentapeptide repeat-like"/>
    <property type="match status" value="1"/>
</dbReference>
<accession>A0A1I3D183</accession>
<dbReference type="OrthoDB" id="1664811at2"/>